<protein>
    <submittedName>
        <fullName evidence="1">Uncharacterized protein</fullName>
    </submittedName>
</protein>
<comment type="caution">
    <text evidence="1">The sequence shown here is derived from an EMBL/GenBank/DDBJ whole genome shotgun (WGS) entry which is preliminary data.</text>
</comment>
<dbReference type="Gene3D" id="1.10.150.20">
    <property type="entry name" value="5' to 3' exonuclease, C-terminal subdomain"/>
    <property type="match status" value="1"/>
</dbReference>
<dbReference type="Proteomes" id="UP000475385">
    <property type="component" value="Unassembled WGS sequence"/>
</dbReference>
<reference evidence="1 2" key="1">
    <citation type="submission" date="2020-02" db="EMBL/GenBank/DDBJ databases">
        <authorList>
            <person name="Kim H.M."/>
            <person name="Jeon C.O."/>
        </authorList>
    </citation>
    <scope>NUCLEOTIDE SEQUENCE [LARGE SCALE GENOMIC DNA]</scope>
    <source>
        <strain evidence="1 2">PeD5</strain>
    </source>
</reference>
<accession>A0A6M1LGZ7</accession>
<dbReference type="RefSeq" id="WP_164693469.1">
    <property type="nucleotide sequence ID" value="NZ_JAAIKB010000002.1"/>
</dbReference>
<sequence length="252" mass="26010">MTGEREQAARGLGGRAALEAYRAARVAQRGDLRAALRANREALRAARVAPGAAKVPEDEAVAVAEAPAPPVMAVAPAPRSVFASLVEAERGLAPPEPVVAEEAPALEEPTAVAEEAPPADAAACETPIVEPPPEEPPAAEPIMVEAAAAEAAMETVPDAVEVIEVTAEAPPSIDLMVEPAIEIAVEAPRAVTDLSAIRELGPGMRHRLAQIGYHSCEDLAAADPARLSQQLGEVSRLLRPESWIAAARAATA</sequence>
<gene>
    <name evidence="1" type="ORF">G3576_06080</name>
</gene>
<evidence type="ECO:0000313" key="2">
    <source>
        <dbReference type="Proteomes" id="UP000475385"/>
    </source>
</evidence>
<keyword evidence="2" id="KW-1185">Reference proteome</keyword>
<dbReference type="EMBL" id="JAAIKB010000002">
    <property type="protein sequence ID" value="NGM19573.1"/>
    <property type="molecule type" value="Genomic_DNA"/>
</dbReference>
<name>A0A6M1LGZ7_9PROT</name>
<proteinExistence type="predicted"/>
<organism evidence="1 2">
    <name type="scientific">Falsiroseomonas algicola</name>
    <dbReference type="NCBI Taxonomy" id="2716930"/>
    <lineage>
        <taxon>Bacteria</taxon>
        <taxon>Pseudomonadati</taxon>
        <taxon>Pseudomonadota</taxon>
        <taxon>Alphaproteobacteria</taxon>
        <taxon>Acetobacterales</taxon>
        <taxon>Roseomonadaceae</taxon>
        <taxon>Falsiroseomonas</taxon>
    </lineage>
</organism>
<evidence type="ECO:0000313" key="1">
    <source>
        <dbReference type="EMBL" id="NGM19573.1"/>
    </source>
</evidence>
<reference evidence="1 2" key="2">
    <citation type="submission" date="2020-03" db="EMBL/GenBank/DDBJ databases">
        <title>Roseomonas stagni sp. nov., isolated from pond water in Japan.</title>
        <authorList>
            <person name="Furuhata K."/>
            <person name="Miyamoto H."/>
            <person name="Goto K."/>
        </authorList>
    </citation>
    <scope>NUCLEOTIDE SEQUENCE [LARGE SCALE GENOMIC DNA]</scope>
    <source>
        <strain evidence="1 2">PeD5</strain>
    </source>
</reference>
<dbReference type="AlphaFoldDB" id="A0A6M1LGZ7"/>